<feature type="region of interest" description="Disordered" evidence="1">
    <location>
        <begin position="236"/>
        <end position="264"/>
    </location>
</feature>
<evidence type="ECO:0000256" key="1">
    <source>
        <dbReference type="SAM" id="MobiDB-lite"/>
    </source>
</evidence>
<feature type="region of interest" description="Disordered" evidence="1">
    <location>
        <begin position="12"/>
        <end position="46"/>
    </location>
</feature>
<keyword evidence="3" id="KW-1185">Reference proteome</keyword>
<reference evidence="2" key="1">
    <citation type="submission" date="2022-07" db="EMBL/GenBank/DDBJ databases">
        <title>Draft genome sequence of Zalerion maritima ATCC 34329, a (micro)plastics degrading marine fungus.</title>
        <authorList>
            <person name="Paco A."/>
            <person name="Goncalves M.F.M."/>
            <person name="Rocha-Santos T.A.P."/>
            <person name="Alves A."/>
        </authorList>
    </citation>
    <scope>NUCLEOTIDE SEQUENCE</scope>
    <source>
        <strain evidence="2">ATCC 34329</strain>
    </source>
</reference>
<sequence length="286" mass="31711">MGKKEKRLLWSRPGGSRFASPASTAGCGEDPIIPTQTNASEGTTTSTSARLITARSTHLHEVASQICSGLKDKSVLRFIGPKEFVIKNLRRTLGLTWHYPVDPVETDSMTFVDATIICGALRMGPTAYLRYADILEGWAMRRVAGPPLAGSKHRNLTMLSSVITSYSTCPVPLRQNEEEELGGGRERRFTIYGLNRLLARELHRVLDQVYRTHETREELGLLSGVHWGCSDSRWEQNKARRGDDGREEGGMPGPGSGGSLLILPLHSPDKLRLPFPLPLRRQNPPY</sequence>
<proteinExistence type="predicted"/>
<name>A0AAD5RQJ5_9PEZI</name>
<dbReference type="EMBL" id="JAKWBI020000129">
    <property type="protein sequence ID" value="KAJ2901968.1"/>
    <property type="molecule type" value="Genomic_DNA"/>
</dbReference>
<comment type="caution">
    <text evidence="2">The sequence shown here is derived from an EMBL/GenBank/DDBJ whole genome shotgun (WGS) entry which is preliminary data.</text>
</comment>
<organism evidence="2 3">
    <name type="scientific">Zalerion maritima</name>
    <dbReference type="NCBI Taxonomy" id="339359"/>
    <lineage>
        <taxon>Eukaryota</taxon>
        <taxon>Fungi</taxon>
        <taxon>Dikarya</taxon>
        <taxon>Ascomycota</taxon>
        <taxon>Pezizomycotina</taxon>
        <taxon>Sordariomycetes</taxon>
        <taxon>Lulworthiomycetidae</taxon>
        <taxon>Lulworthiales</taxon>
        <taxon>Lulworthiaceae</taxon>
        <taxon>Zalerion</taxon>
    </lineage>
</organism>
<evidence type="ECO:0000313" key="3">
    <source>
        <dbReference type="Proteomes" id="UP001201980"/>
    </source>
</evidence>
<gene>
    <name evidence="2" type="ORF">MKZ38_001158</name>
</gene>
<accession>A0AAD5RQJ5</accession>
<evidence type="ECO:0000313" key="2">
    <source>
        <dbReference type="EMBL" id="KAJ2901968.1"/>
    </source>
</evidence>
<protein>
    <submittedName>
        <fullName evidence="2">Uncharacterized protein</fullName>
    </submittedName>
</protein>
<dbReference type="Proteomes" id="UP001201980">
    <property type="component" value="Unassembled WGS sequence"/>
</dbReference>
<feature type="compositionally biased region" description="Basic and acidic residues" evidence="1">
    <location>
        <begin position="236"/>
        <end position="249"/>
    </location>
</feature>
<dbReference type="AlphaFoldDB" id="A0AAD5RQJ5"/>
<feature type="compositionally biased region" description="Polar residues" evidence="1">
    <location>
        <begin position="34"/>
        <end position="46"/>
    </location>
</feature>